<evidence type="ECO:0000259" key="3">
    <source>
        <dbReference type="Pfam" id="PF07715"/>
    </source>
</evidence>
<accession>A0A0J6CG30</accession>
<name>A0A0J6CG30_9BACT</name>
<sequence length="1048" mass="116444">MENFNRTDFLLPKTVKVMGVTCSMLLASSPLLYAEDASLKTPGLVVNVVSEGVDVKGVVSDEFGPVVGASVVVKGTTNGIMTGLEGDFILNGVKKGDIIVVSYVGYITQEITYTGQATLSILLKEDTQALDEVVVVGYGTTSKRKTTSAVSTVKADDLSKVPVPNVTQSLAGRAAGLIVRQSGGGVDSKASISIRGGGTPLYVIDNVICEERDFQNLNPEDIDQMSILKDASATAVYGARAANGIVMITTKRGKEGKLNVGYNFNYTLSQPAYLPKKVDSYNAALYVNRGLEYDGMPANYTQEDLDLFRNGTDPYGHPNTDWQDLTMRNFAPEQRHNLSVTGGSETMKIYSGLGYYNQESIYRTNSNNMQRYNLRTNVEADFKSIGLKILTGVEAYLYDYNSPASATGSGYGAVWSHIQNRKPYEPGYNLNGQIYSGTTDNPLKDISDEGGYIKSNYSSVRGFMNAEWALPWVQGLTLKAIGSYTIANDRSKAWYKDAPTYDWDGNIATPGKPSLSKNTYYHRNFNTQFLADYARTFNELHTIGATFGIEASGSDYDNTSVSRKDYLFDVDQIGAGPASTMENSSFEGVNERRAALIGRLKYDYMSKYMAEFNIRYDGSDWFPAGDRWGTFFSGSLAWAVSEEEFYKSLNLDKVFEQFKLRASYGEIGQDGGVNRYDYMASYNLNQRGAFLGGTWVPTFSEGDLVSPDITWYTTKDFDFGFDFVSLNSRLSGSVDYFAKVTTGYLASPSKVGYTAPLGKNLPKLKSNGESIRRGFDFVLQWKDNIGDFKYGVSANMTFYDDRWNINPNEAETDTKNPYKRNTQVGSYYGNLHKVLGYYTGYEDVLNSPKRNGSTNLMAGDLKYYDFNGDGKIDGEDQVRRGVAGSPRANYGINIDLEYKGWFMNMLWQGATNYNLYIDGILQGGNSNYLPVIYEFQRDIWAPDNTDALYPRQHNSPSFNGNNNFESSDYWLVNARYLRLKNLSVGYDFKHKLLKNVAWLSKCSLSLAGYNLWTISPAKEYGFDPESGAGNGYTYPISRVYTVSLNVGF</sequence>
<dbReference type="GO" id="GO:0009279">
    <property type="term" value="C:cell outer membrane"/>
    <property type="evidence" value="ECO:0007669"/>
    <property type="project" value="UniProtKB-SubCell"/>
</dbReference>
<dbReference type="InterPro" id="IPR023997">
    <property type="entry name" value="TonB-dep_OMP_SusC/RagA_CS"/>
</dbReference>
<keyword evidence="1" id="KW-0812">Transmembrane</keyword>
<evidence type="ECO:0000256" key="1">
    <source>
        <dbReference type="PROSITE-ProRule" id="PRU01360"/>
    </source>
</evidence>
<dbReference type="Gene3D" id="2.170.130.10">
    <property type="entry name" value="TonB-dependent receptor, plug domain"/>
    <property type="match status" value="1"/>
</dbReference>
<dbReference type="PATRIC" id="fig|328812.4.peg.4872"/>
<dbReference type="EMBL" id="LFJV01000007">
    <property type="protein sequence ID" value="KMM35151.1"/>
    <property type="molecule type" value="Genomic_DNA"/>
</dbReference>
<proteinExistence type="inferred from homology"/>
<dbReference type="InterPro" id="IPR012910">
    <property type="entry name" value="Plug_dom"/>
</dbReference>
<evidence type="ECO:0000313" key="5">
    <source>
        <dbReference type="Proteomes" id="UP000036166"/>
    </source>
</evidence>
<dbReference type="AlphaFoldDB" id="A0A0J6CG30"/>
<keyword evidence="1" id="KW-1134">Transmembrane beta strand</keyword>
<comment type="similarity">
    <text evidence="1">Belongs to the TonB-dependent receptor family.</text>
</comment>
<comment type="subcellular location">
    <subcellularLocation>
        <location evidence="1">Cell outer membrane</location>
        <topology evidence="1">Multi-pass membrane protein</topology>
    </subcellularLocation>
</comment>
<dbReference type="InterPro" id="IPR008969">
    <property type="entry name" value="CarboxyPept-like_regulatory"/>
</dbReference>
<evidence type="ECO:0000256" key="2">
    <source>
        <dbReference type="SAM" id="SignalP"/>
    </source>
</evidence>
<dbReference type="InterPro" id="IPR037066">
    <property type="entry name" value="Plug_dom_sf"/>
</dbReference>
<dbReference type="RefSeq" id="WP_048314363.1">
    <property type="nucleotide sequence ID" value="NZ_LFJV01000007.1"/>
</dbReference>
<dbReference type="SUPFAM" id="SSF49464">
    <property type="entry name" value="Carboxypeptidase regulatory domain-like"/>
    <property type="match status" value="1"/>
</dbReference>
<feature type="chain" id="PRO_5005268744" evidence="2">
    <location>
        <begin position="35"/>
        <end position="1048"/>
    </location>
</feature>
<keyword evidence="2" id="KW-0732">Signal</keyword>
<reference evidence="4 5" key="1">
    <citation type="submission" date="2015-06" db="EMBL/GenBank/DDBJ databases">
        <title>Draft Genome Sequence of Parabacteroides goldsteinii with Putative Novel Metallo-Beta-Lactamases Isolated from a Blood Culture from a Human Patient.</title>
        <authorList>
            <person name="Krogh T.J."/>
            <person name="Agergaard C.N."/>
            <person name="Moller-Jensen J."/>
            <person name="Justesen U.S."/>
        </authorList>
    </citation>
    <scope>NUCLEOTIDE SEQUENCE [LARGE SCALE GENOMIC DNA]</scope>
    <source>
        <strain evidence="4 5">910340</strain>
    </source>
</reference>
<dbReference type="Proteomes" id="UP000036166">
    <property type="component" value="Unassembled WGS sequence"/>
</dbReference>
<dbReference type="Pfam" id="PF13715">
    <property type="entry name" value="CarbopepD_reg_2"/>
    <property type="match status" value="1"/>
</dbReference>
<dbReference type="InterPro" id="IPR039426">
    <property type="entry name" value="TonB-dep_rcpt-like"/>
</dbReference>
<gene>
    <name evidence="4" type="ORF">ACM15_03005</name>
</gene>
<keyword evidence="1" id="KW-0813">Transport</keyword>
<organism evidence="4 5">
    <name type="scientific">Parabacteroides goldsteinii</name>
    <dbReference type="NCBI Taxonomy" id="328812"/>
    <lineage>
        <taxon>Bacteria</taxon>
        <taxon>Pseudomonadati</taxon>
        <taxon>Bacteroidota</taxon>
        <taxon>Bacteroidia</taxon>
        <taxon>Bacteroidales</taxon>
        <taxon>Tannerellaceae</taxon>
        <taxon>Parabacteroides</taxon>
    </lineage>
</organism>
<dbReference type="NCBIfam" id="TIGR04056">
    <property type="entry name" value="OMP_RagA_SusC"/>
    <property type="match status" value="1"/>
</dbReference>
<comment type="caution">
    <text evidence="4">The sequence shown here is derived from an EMBL/GenBank/DDBJ whole genome shotgun (WGS) entry which is preliminary data.</text>
</comment>
<protein>
    <submittedName>
        <fullName evidence="4">Membrane protein</fullName>
    </submittedName>
</protein>
<evidence type="ECO:0000313" key="4">
    <source>
        <dbReference type="EMBL" id="KMM35151.1"/>
    </source>
</evidence>
<keyword evidence="1" id="KW-0998">Cell outer membrane</keyword>
<feature type="domain" description="TonB-dependent receptor plug" evidence="3">
    <location>
        <begin position="143"/>
        <end position="245"/>
    </location>
</feature>
<dbReference type="Pfam" id="PF07715">
    <property type="entry name" value="Plug"/>
    <property type="match status" value="1"/>
</dbReference>
<dbReference type="SUPFAM" id="SSF56935">
    <property type="entry name" value="Porins"/>
    <property type="match status" value="1"/>
</dbReference>
<keyword evidence="1" id="KW-0472">Membrane</keyword>
<dbReference type="InterPro" id="IPR023996">
    <property type="entry name" value="TonB-dep_OMP_SusC/RagA"/>
</dbReference>
<feature type="signal peptide" evidence="2">
    <location>
        <begin position="1"/>
        <end position="34"/>
    </location>
</feature>
<dbReference type="NCBIfam" id="TIGR04057">
    <property type="entry name" value="SusC_RagA_signa"/>
    <property type="match status" value="1"/>
</dbReference>
<dbReference type="PROSITE" id="PS52016">
    <property type="entry name" value="TONB_DEPENDENT_REC_3"/>
    <property type="match status" value="1"/>
</dbReference>